<dbReference type="GO" id="GO:0009055">
    <property type="term" value="F:electron transfer activity"/>
    <property type="evidence" value="ECO:0007669"/>
    <property type="project" value="InterPro"/>
</dbReference>
<dbReference type="PRINTS" id="PR00604">
    <property type="entry name" value="CYTCHRMECIAB"/>
</dbReference>
<feature type="compositionally biased region" description="Low complexity" evidence="7">
    <location>
        <begin position="210"/>
        <end position="233"/>
    </location>
</feature>
<dbReference type="GO" id="GO:0046872">
    <property type="term" value="F:metal ion binding"/>
    <property type="evidence" value="ECO:0007669"/>
    <property type="project" value="UniProtKB-KW"/>
</dbReference>
<evidence type="ECO:0000313" key="10">
    <source>
        <dbReference type="Proteomes" id="UP000593594"/>
    </source>
</evidence>
<evidence type="ECO:0000256" key="5">
    <source>
        <dbReference type="ARBA" id="ARBA00023004"/>
    </source>
</evidence>
<gene>
    <name evidence="9" type="ORF">HW532_14840</name>
</gene>
<keyword evidence="3 6" id="KW-0479">Metal-binding</keyword>
<reference evidence="9 10" key="1">
    <citation type="submission" date="2020-06" db="EMBL/GenBank/DDBJ databases">
        <title>Genome sequence of 2 isolates from Red Sea Mangroves.</title>
        <authorList>
            <person name="Sefrji F."/>
            <person name="Michoud G."/>
            <person name="Merlino G."/>
            <person name="Daffonchio D."/>
        </authorList>
    </citation>
    <scope>NUCLEOTIDE SEQUENCE [LARGE SCALE GENOMIC DNA]</scope>
    <source>
        <strain evidence="9 10">R1DC25</strain>
    </source>
</reference>
<dbReference type="InterPro" id="IPR002327">
    <property type="entry name" value="Cyt_c_1A/1B"/>
</dbReference>
<dbReference type="Proteomes" id="UP000593594">
    <property type="component" value="Chromosome"/>
</dbReference>
<proteinExistence type="predicted"/>
<dbReference type="InterPro" id="IPR009056">
    <property type="entry name" value="Cyt_c-like_dom"/>
</dbReference>
<accession>A0A7S8HE55</accession>
<evidence type="ECO:0000256" key="4">
    <source>
        <dbReference type="ARBA" id="ARBA00022982"/>
    </source>
</evidence>
<evidence type="ECO:0000256" key="3">
    <source>
        <dbReference type="ARBA" id="ARBA00022723"/>
    </source>
</evidence>
<feature type="domain" description="Cytochrome c" evidence="8">
    <location>
        <begin position="70"/>
        <end position="173"/>
    </location>
</feature>
<keyword evidence="5 6" id="KW-0408">Iron</keyword>
<evidence type="ECO:0000256" key="7">
    <source>
        <dbReference type="SAM" id="MobiDB-lite"/>
    </source>
</evidence>
<keyword evidence="10" id="KW-1185">Reference proteome</keyword>
<protein>
    <submittedName>
        <fullName evidence="9">Cytochrome c family protein</fullName>
    </submittedName>
</protein>
<sequence length="250" mass="25994">MDTFELNKIVGAVLFALLVAMGLGVVSDIVYNPHIPDQPGYALTIEQAESEGGTEEVKEEVPLAVLLNEADPANGEKQAKKCATCHTFEKGGPNKIGPNLYDVVGRPIASHEGFSYSSALQAKAEELGDWTYESLDHFVEKPQGFAQGTKMSFAGIRGETDRADLLVYLRSLSESPAPLPEMPADDSAAAEGADVDMPAAEDGAAEDGQEAAPAAEDGAAEGGQEAAPAAGDDAAQDGAEDQTPAENSSE</sequence>
<dbReference type="SUPFAM" id="SSF46626">
    <property type="entry name" value="Cytochrome c"/>
    <property type="match status" value="1"/>
</dbReference>
<dbReference type="KEGG" id="kmn:HW532_14840"/>
<keyword evidence="1" id="KW-0813">Transport</keyword>
<evidence type="ECO:0000256" key="2">
    <source>
        <dbReference type="ARBA" id="ARBA00022617"/>
    </source>
</evidence>
<evidence type="ECO:0000256" key="6">
    <source>
        <dbReference type="PROSITE-ProRule" id="PRU00433"/>
    </source>
</evidence>
<dbReference type="AlphaFoldDB" id="A0A7S8HE55"/>
<dbReference type="PANTHER" id="PTHR11961">
    <property type="entry name" value="CYTOCHROME C"/>
    <property type="match status" value="1"/>
</dbReference>
<dbReference type="EMBL" id="CP058214">
    <property type="protein sequence ID" value="QPC45361.1"/>
    <property type="molecule type" value="Genomic_DNA"/>
</dbReference>
<feature type="region of interest" description="Disordered" evidence="7">
    <location>
        <begin position="175"/>
        <end position="250"/>
    </location>
</feature>
<keyword evidence="2 6" id="KW-0349">Heme</keyword>
<name>A0A7S8HE55_9HYPH</name>
<evidence type="ECO:0000256" key="1">
    <source>
        <dbReference type="ARBA" id="ARBA00022448"/>
    </source>
</evidence>
<dbReference type="PROSITE" id="PS51007">
    <property type="entry name" value="CYTC"/>
    <property type="match status" value="1"/>
</dbReference>
<dbReference type="GO" id="GO:0020037">
    <property type="term" value="F:heme binding"/>
    <property type="evidence" value="ECO:0007669"/>
    <property type="project" value="InterPro"/>
</dbReference>
<dbReference type="Gene3D" id="1.10.760.10">
    <property type="entry name" value="Cytochrome c-like domain"/>
    <property type="match status" value="1"/>
</dbReference>
<dbReference type="InterPro" id="IPR036909">
    <property type="entry name" value="Cyt_c-like_dom_sf"/>
</dbReference>
<keyword evidence="4" id="KW-0249">Electron transport</keyword>
<evidence type="ECO:0000259" key="8">
    <source>
        <dbReference type="PROSITE" id="PS51007"/>
    </source>
</evidence>
<organism evidence="9 10">
    <name type="scientific">Kaustia mangrovi</name>
    <dbReference type="NCBI Taxonomy" id="2593653"/>
    <lineage>
        <taxon>Bacteria</taxon>
        <taxon>Pseudomonadati</taxon>
        <taxon>Pseudomonadota</taxon>
        <taxon>Alphaproteobacteria</taxon>
        <taxon>Hyphomicrobiales</taxon>
        <taxon>Parvibaculaceae</taxon>
        <taxon>Kaustia</taxon>
    </lineage>
</organism>
<evidence type="ECO:0000313" key="9">
    <source>
        <dbReference type="EMBL" id="QPC45361.1"/>
    </source>
</evidence>